<feature type="compositionally biased region" description="Low complexity" evidence="6">
    <location>
        <begin position="88"/>
        <end position="101"/>
    </location>
</feature>
<comment type="subcellular location">
    <subcellularLocation>
        <location evidence="1">Nucleus</location>
        <location evidence="1">Nuclear pore complex</location>
    </subcellularLocation>
</comment>
<dbReference type="AlphaFoldDB" id="A0AAD7KEI6"/>
<evidence type="ECO:0000313" key="9">
    <source>
        <dbReference type="Proteomes" id="UP001215598"/>
    </source>
</evidence>
<evidence type="ECO:0000256" key="4">
    <source>
        <dbReference type="ARBA" id="ARBA00023242"/>
    </source>
</evidence>
<dbReference type="Pfam" id="PF13634">
    <property type="entry name" value="Nucleoporin_FG"/>
    <property type="match status" value="1"/>
</dbReference>
<gene>
    <name evidence="8" type="ORF">B0H16DRAFT_1494898</name>
</gene>
<protein>
    <submittedName>
        <fullName evidence="8">Nucleoporin complex subunit 54-domain-containing protein</fullName>
    </submittedName>
</protein>
<feature type="coiled-coil region" evidence="5">
    <location>
        <begin position="357"/>
        <end position="384"/>
    </location>
</feature>
<feature type="compositionally biased region" description="Polar residues" evidence="6">
    <location>
        <begin position="36"/>
        <end position="57"/>
    </location>
</feature>
<organism evidence="8 9">
    <name type="scientific">Mycena metata</name>
    <dbReference type="NCBI Taxonomy" id="1033252"/>
    <lineage>
        <taxon>Eukaryota</taxon>
        <taxon>Fungi</taxon>
        <taxon>Dikarya</taxon>
        <taxon>Basidiomycota</taxon>
        <taxon>Agaricomycotina</taxon>
        <taxon>Agaricomycetes</taxon>
        <taxon>Agaricomycetidae</taxon>
        <taxon>Agaricales</taxon>
        <taxon>Marasmiineae</taxon>
        <taxon>Mycenaceae</taxon>
        <taxon>Mycena</taxon>
    </lineage>
</organism>
<name>A0AAD7KEI6_9AGAR</name>
<dbReference type="PANTHER" id="PTHR13000:SF0">
    <property type="entry name" value="NUCLEOPORIN P54"/>
    <property type="match status" value="1"/>
</dbReference>
<evidence type="ECO:0000256" key="5">
    <source>
        <dbReference type="SAM" id="Coils"/>
    </source>
</evidence>
<keyword evidence="3" id="KW-0906">Nuclear pore complex</keyword>
<feature type="region of interest" description="Disordered" evidence="6">
    <location>
        <begin position="234"/>
        <end position="274"/>
    </location>
</feature>
<keyword evidence="3" id="KW-0509">mRNA transport</keyword>
<evidence type="ECO:0000256" key="2">
    <source>
        <dbReference type="ARBA" id="ARBA00022448"/>
    </source>
</evidence>
<evidence type="ECO:0000256" key="3">
    <source>
        <dbReference type="ARBA" id="ARBA00023132"/>
    </source>
</evidence>
<proteinExistence type="predicted"/>
<dbReference type="InterPro" id="IPR025574">
    <property type="entry name" value="Nucleoporin_FG_rpt"/>
</dbReference>
<evidence type="ECO:0000256" key="6">
    <source>
        <dbReference type="SAM" id="MobiDB-lite"/>
    </source>
</evidence>
<keyword evidence="5" id="KW-0175">Coiled coil</keyword>
<dbReference type="Pfam" id="PF13874">
    <property type="entry name" value="Nup54"/>
    <property type="match status" value="1"/>
</dbReference>
<feature type="compositionally biased region" description="Low complexity" evidence="6">
    <location>
        <begin position="238"/>
        <end position="274"/>
    </location>
</feature>
<dbReference type="GO" id="GO:0036228">
    <property type="term" value="P:protein localization to nuclear inner membrane"/>
    <property type="evidence" value="ECO:0007669"/>
    <property type="project" value="TreeGrafter"/>
</dbReference>
<feature type="compositionally biased region" description="Low complexity" evidence="6">
    <location>
        <begin position="58"/>
        <end position="67"/>
    </location>
</feature>
<reference evidence="8" key="1">
    <citation type="submission" date="2023-03" db="EMBL/GenBank/DDBJ databases">
        <title>Massive genome expansion in bonnet fungi (Mycena s.s.) driven by repeated elements and novel gene families across ecological guilds.</title>
        <authorList>
            <consortium name="Lawrence Berkeley National Laboratory"/>
            <person name="Harder C.B."/>
            <person name="Miyauchi S."/>
            <person name="Viragh M."/>
            <person name="Kuo A."/>
            <person name="Thoen E."/>
            <person name="Andreopoulos B."/>
            <person name="Lu D."/>
            <person name="Skrede I."/>
            <person name="Drula E."/>
            <person name="Henrissat B."/>
            <person name="Morin E."/>
            <person name="Kohler A."/>
            <person name="Barry K."/>
            <person name="LaButti K."/>
            <person name="Morin E."/>
            <person name="Salamov A."/>
            <person name="Lipzen A."/>
            <person name="Mereny Z."/>
            <person name="Hegedus B."/>
            <person name="Baldrian P."/>
            <person name="Stursova M."/>
            <person name="Weitz H."/>
            <person name="Taylor A."/>
            <person name="Grigoriev I.V."/>
            <person name="Nagy L.G."/>
            <person name="Martin F."/>
            <person name="Kauserud H."/>
        </authorList>
    </citation>
    <scope>NUCLEOTIDE SEQUENCE</scope>
    <source>
        <strain evidence="8">CBHHK182m</strain>
    </source>
</reference>
<evidence type="ECO:0000313" key="8">
    <source>
        <dbReference type="EMBL" id="KAJ7782970.1"/>
    </source>
</evidence>
<keyword evidence="4" id="KW-0539">Nucleus</keyword>
<dbReference type="InterPro" id="IPR024864">
    <property type="entry name" value="Nup54/Nup57/Nup44"/>
</dbReference>
<sequence length="544" mass="56941">MSLFGQPQQQQQGSNIFGAANNAPQQQQPSGGLFGASQNPAPSLFGQPNASQQQTPSLFGATNTATNTGGGLFGASNNQAPSGGLFGGQQQQQQQAQQPTGGLFGNNNQQPASGGLFGNSQQPQQQQQQQQGGGLFGNNNNNAGGGLFGTRPLAGAPTLPALSTNTTGGSLFGGGSLGQQPTQPSSFFSQPAQNQNQQQQRPGCLVRQARAIYLVPLPTTIMLRNLLSAVRSGKGLGQSQQQQQNPLSTSMLSTSSLRPPATGAGGPAQQQADAQTQFTRLTARIEGITAAWDARSPQCQFQYFFYNRVDPNQVGLYGRPPNATNDALWAKAARENPDPTCLVPAIAVGFDDLRQRVDAQGQQAAAHQERLKDLKTRLDTLSSTQTQNTARLARLAATQTQLMHRLLALAAHLHLLVPALRSSGLRAEEEALRGWLEEVKAEVGVRGGSGSGGGGRMRAKLGELWALVGALGAAREAAGGGNAHAPGGEDGLARIAQILSEQQAGLVHLTKILKGDLADINLVLKGGRAEEGDAEELWGSRQGR</sequence>
<comment type="caution">
    <text evidence="8">The sequence shown here is derived from an EMBL/GenBank/DDBJ whole genome shotgun (WGS) entry which is preliminary data.</text>
</comment>
<keyword evidence="3" id="KW-0653">Protein transport</keyword>
<dbReference type="GO" id="GO:0044613">
    <property type="term" value="C:nuclear pore central transport channel"/>
    <property type="evidence" value="ECO:0007669"/>
    <property type="project" value="TreeGrafter"/>
</dbReference>
<keyword evidence="2" id="KW-0813">Transport</keyword>
<dbReference type="Gene3D" id="1.20.5.170">
    <property type="match status" value="1"/>
</dbReference>
<dbReference type="EMBL" id="JARKIB010000003">
    <property type="protein sequence ID" value="KAJ7782970.1"/>
    <property type="molecule type" value="Genomic_DNA"/>
</dbReference>
<feature type="domain" description="Nucleoporin Nup54 alpha-helical" evidence="7">
    <location>
        <begin position="320"/>
        <end position="466"/>
    </location>
</feature>
<keyword evidence="9" id="KW-1185">Reference proteome</keyword>
<evidence type="ECO:0000256" key="1">
    <source>
        <dbReference type="ARBA" id="ARBA00004567"/>
    </source>
</evidence>
<feature type="compositionally biased region" description="Low complexity" evidence="6">
    <location>
        <begin position="1"/>
        <end position="12"/>
    </location>
</feature>
<feature type="compositionally biased region" description="Low complexity" evidence="6">
    <location>
        <begin position="178"/>
        <end position="200"/>
    </location>
</feature>
<dbReference type="InterPro" id="IPR025712">
    <property type="entry name" value="Nup54_alpha-helical_dom"/>
</dbReference>
<feature type="compositionally biased region" description="Low complexity" evidence="6">
    <location>
        <begin position="118"/>
        <end position="130"/>
    </location>
</feature>
<keyword evidence="3" id="KW-0811">Translocation</keyword>
<dbReference type="GO" id="GO:0017056">
    <property type="term" value="F:structural constituent of nuclear pore"/>
    <property type="evidence" value="ECO:0007669"/>
    <property type="project" value="TreeGrafter"/>
</dbReference>
<feature type="compositionally biased region" description="Low complexity" evidence="6">
    <location>
        <begin position="19"/>
        <end position="29"/>
    </location>
</feature>
<accession>A0AAD7KEI6</accession>
<dbReference type="Proteomes" id="UP001215598">
    <property type="component" value="Unassembled WGS sequence"/>
</dbReference>
<feature type="region of interest" description="Disordered" evidence="6">
    <location>
        <begin position="1"/>
        <end position="202"/>
    </location>
</feature>
<dbReference type="PANTHER" id="PTHR13000">
    <property type="entry name" value="NUCLEOPORIN P54"/>
    <property type="match status" value="1"/>
</dbReference>
<dbReference type="GO" id="GO:0006607">
    <property type="term" value="P:NLS-bearing protein import into nucleus"/>
    <property type="evidence" value="ECO:0007669"/>
    <property type="project" value="TreeGrafter"/>
</dbReference>
<evidence type="ECO:0000259" key="7">
    <source>
        <dbReference type="Pfam" id="PF13874"/>
    </source>
</evidence>
<dbReference type="GO" id="GO:0006999">
    <property type="term" value="P:nuclear pore organization"/>
    <property type="evidence" value="ECO:0007669"/>
    <property type="project" value="TreeGrafter"/>
</dbReference>